<evidence type="ECO:0000313" key="1">
    <source>
        <dbReference type="EMBL" id="QKS52164.1"/>
    </source>
</evidence>
<keyword evidence="2" id="KW-1185">Reference proteome</keyword>
<sequence length="120" mass="12801">MPTFEIWNIVKVPFPYADRPARQRRPALVVAAEDLEASHSLLWVLMITSAENRGWPSDVPVGDLETAGLPAPSVVRTAKVAVIDARDAEPLGSLAAGDRGAVSRQVGHHLAGMLKAGRDA</sequence>
<organism evidence="1 2">
    <name type="scientific">Azospirillum oryzae</name>
    <dbReference type="NCBI Taxonomy" id="286727"/>
    <lineage>
        <taxon>Bacteria</taxon>
        <taxon>Pseudomonadati</taxon>
        <taxon>Pseudomonadota</taxon>
        <taxon>Alphaproteobacteria</taxon>
        <taxon>Rhodospirillales</taxon>
        <taxon>Azospirillaceae</taxon>
        <taxon>Azospirillum</taxon>
    </lineage>
</organism>
<evidence type="ECO:0000313" key="2">
    <source>
        <dbReference type="Proteomes" id="UP000509702"/>
    </source>
</evidence>
<dbReference type="OrthoDB" id="9813449at2"/>
<dbReference type="EMBL" id="CP054619">
    <property type="protein sequence ID" value="QKS52164.1"/>
    <property type="molecule type" value="Genomic_DNA"/>
</dbReference>
<protein>
    <submittedName>
        <fullName evidence="1">Type II toxin-antitoxin system PemK/MazF family toxin</fullName>
    </submittedName>
</protein>
<name>A0A6N1ASF9_9PROT</name>
<dbReference type="AlphaFoldDB" id="A0A6N1ASF9"/>
<dbReference type="GO" id="GO:0003677">
    <property type="term" value="F:DNA binding"/>
    <property type="evidence" value="ECO:0007669"/>
    <property type="project" value="InterPro"/>
</dbReference>
<reference evidence="1 2" key="1">
    <citation type="submission" date="2020-06" db="EMBL/GenBank/DDBJ databases">
        <title>Complete genome of Azosprillum oryzae KACC14407.</title>
        <authorList>
            <person name="Kim M."/>
            <person name="Park Y.-J."/>
            <person name="Shin J.-H."/>
        </authorList>
    </citation>
    <scope>NUCLEOTIDE SEQUENCE [LARGE SCALE GENOMIC DNA]</scope>
    <source>
        <strain evidence="1 2">KACC 14407</strain>
    </source>
</reference>
<dbReference type="KEGG" id="aoz:HUE56_17260"/>
<accession>A0A6N1ASF9</accession>
<dbReference type="SUPFAM" id="SSF50118">
    <property type="entry name" value="Cell growth inhibitor/plasmid maintenance toxic component"/>
    <property type="match status" value="1"/>
</dbReference>
<dbReference type="Gene3D" id="2.30.30.110">
    <property type="match status" value="1"/>
</dbReference>
<dbReference type="InterPro" id="IPR011067">
    <property type="entry name" value="Plasmid_toxin/cell-grow_inhib"/>
</dbReference>
<gene>
    <name evidence="1" type="ORF">HUE56_17260</name>
</gene>
<dbReference type="RefSeq" id="WP_149197000.1">
    <property type="nucleotide sequence ID" value="NZ_BSOV01000135.1"/>
</dbReference>
<proteinExistence type="predicted"/>
<dbReference type="InterPro" id="IPR003477">
    <property type="entry name" value="PemK-like"/>
</dbReference>
<dbReference type="Pfam" id="PF02452">
    <property type="entry name" value="PemK_toxin"/>
    <property type="match status" value="1"/>
</dbReference>
<dbReference type="Proteomes" id="UP000509702">
    <property type="component" value="Chromosome"/>
</dbReference>